<dbReference type="Pfam" id="PF19343">
    <property type="entry name" value="HAM1_N"/>
    <property type="match status" value="1"/>
</dbReference>
<evidence type="ECO:0000256" key="1">
    <source>
        <dbReference type="SAM" id="MobiDB-lite"/>
    </source>
</evidence>
<feature type="region of interest" description="Disordered" evidence="1">
    <location>
        <begin position="270"/>
        <end position="316"/>
    </location>
</feature>
<dbReference type="GO" id="GO:0008289">
    <property type="term" value="F:lipid binding"/>
    <property type="evidence" value="ECO:0007669"/>
    <property type="project" value="InterPro"/>
</dbReference>
<dbReference type="InterPro" id="IPR017943">
    <property type="entry name" value="Bactericidal_perm-incr_a/b_dom"/>
</dbReference>
<feature type="compositionally biased region" description="Basic and acidic residues" evidence="1">
    <location>
        <begin position="302"/>
        <end position="311"/>
    </location>
</feature>
<reference evidence="3" key="1">
    <citation type="journal article" date="2012" name="PLoS Genet.">
        <title>Comparative analysis of the genomes of two field isolates of the rice blast fungus Magnaporthe oryzae.</title>
        <authorList>
            <person name="Xue M."/>
            <person name="Yang J."/>
            <person name="Li Z."/>
            <person name="Hu S."/>
            <person name="Yao N."/>
            <person name="Dean R.A."/>
            <person name="Zhao W."/>
            <person name="Shen M."/>
            <person name="Zhang H."/>
            <person name="Li C."/>
            <person name="Liu L."/>
            <person name="Cao L."/>
            <person name="Xu X."/>
            <person name="Xing Y."/>
            <person name="Hsiang T."/>
            <person name="Zhang Z."/>
            <person name="Xu J.R."/>
            <person name="Peng Y.L."/>
        </authorList>
    </citation>
    <scope>NUCLEOTIDE SEQUENCE [LARGE SCALE GENOMIC DNA]</scope>
    <source>
        <strain evidence="3">P131</strain>
    </source>
</reference>
<evidence type="ECO:0000313" key="3">
    <source>
        <dbReference type="EMBL" id="ELQ58646.1"/>
    </source>
</evidence>
<gene>
    <name evidence="3" type="ORF">OOW_P131scaffold01557g1</name>
</gene>
<accession>L7IRS7</accession>
<dbReference type="PANTHER" id="PTHR31138">
    <property type="entry name" value="CHROMOSOME 19, WHOLE GENOME SHOTGUN SEQUENCE"/>
    <property type="match status" value="1"/>
</dbReference>
<dbReference type="AlphaFoldDB" id="L7IRS7"/>
<name>L7IRS7_PYRO1</name>
<proteinExistence type="predicted"/>
<evidence type="ECO:0000259" key="2">
    <source>
        <dbReference type="Pfam" id="PF19343"/>
    </source>
</evidence>
<dbReference type="InterPro" id="IPR045967">
    <property type="entry name" value="HAM1-like_N"/>
</dbReference>
<dbReference type="EMBL" id="JH794959">
    <property type="protein sequence ID" value="ELQ58646.1"/>
    <property type="molecule type" value="Genomic_DNA"/>
</dbReference>
<dbReference type="PANTHER" id="PTHR31138:SF4">
    <property type="entry name" value="DUF5923 DOMAIN-CONTAINING PROTEIN"/>
    <property type="match status" value="1"/>
</dbReference>
<feature type="domain" description="HAM1-like N-terminal" evidence="2">
    <location>
        <begin position="267"/>
        <end position="670"/>
    </location>
</feature>
<feature type="non-terminal residue" evidence="3">
    <location>
        <position position="1"/>
    </location>
</feature>
<dbReference type="SUPFAM" id="SSF55394">
    <property type="entry name" value="Bactericidal permeability-increasing protein, BPI"/>
    <property type="match status" value="1"/>
</dbReference>
<protein>
    <recommendedName>
        <fullName evidence="2">HAM1-like N-terminal domain-containing protein</fullName>
    </recommendedName>
</protein>
<sequence>PSLVLSAGVGFPTWQGCNTPVLLWHRAKTTGQGRATYLLWLQNLRVAVQNIDVIVQWPVNINASRTVQPPAMDIQILTCCGICAPSEEAERQPLLPEYDDETAMQAALHQKLHTYQMLRALTKGYMPSNDQAIVNLRTLLASELLNPPADDDDLSDSGRAVLHYSKQTISHLMELLQHKNADDQIQDFVWCLSQARMSVDMEDIVERAGRAQARANTAAAYSSLKTVGSLLLTNSDFRMFLSDLGTIGKEVFSDTAMKLSSVSKDVAKQIEPSAEEQQTLKKESELDKTNGKPSASDDNASSEDKPSKENLESEVASVTKAVANGATEVVGEAQHSLVDHLQGDEKDALLNRLRRTVANLRQRTDYSDSVSTLSLLLKRYATVYSHVVEDTLRAADEDVSVNRETDKALRNFWSLIRSFGDAKEWDELEKRFKVVYEHGRSDPEFDELVRQIGNAVQELLADPSFFEHAEERFQTLRGQSKQLATRSALRDDVDALLAQLQSTVQSVLRDADVSRLLTTAGKVLKLLSPKNQYVNTDLITDCINVFVPMMVQGIQYVPIPRLEVSTPDVDLLLENLILEPGRTVNGSSFLPYKLRVETKNDLEIRKTRLNRTASAVQSIVTIKLDGLSIAAKDVGFWLRVHSGLMRFSDEGIASFSLDERGIDVHIEVEVGKERLEKMLTLRSVRVVIHQLDYTLRKSKFALGAWAMKPFILPLMKKTLELQIATAVSDSLQAANRELLFARERLRATRVADPDSLWTFVKAVGARLAPEDDPDLDVRVGVTEPGKGVFKGVYAPGSLVKLWNEEAARAKDRIREQSGDGWRNDIFDVQTVPTMGDTPGLLG</sequence>
<organism>
    <name type="scientific">Pyricularia oryzae (strain P131)</name>
    <name type="common">Rice blast fungus</name>
    <name type="synonym">Magnaporthe oryzae</name>
    <dbReference type="NCBI Taxonomy" id="1143193"/>
    <lineage>
        <taxon>Eukaryota</taxon>
        <taxon>Fungi</taxon>
        <taxon>Dikarya</taxon>
        <taxon>Ascomycota</taxon>
        <taxon>Pezizomycotina</taxon>
        <taxon>Sordariomycetes</taxon>
        <taxon>Sordariomycetidae</taxon>
        <taxon>Magnaporthales</taxon>
        <taxon>Pyriculariaceae</taxon>
        <taxon>Pyricularia</taxon>
    </lineage>
</organism>
<feature type="compositionally biased region" description="Basic and acidic residues" evidence="1">
    <location>
        <begin position="278"/>
        <end position="290"/>
    </location>
</feature>